<keyword evidence="6" id="KW-1185">Reference proteome</keyword>
<dbReference type="InterPro" id="IPR045242">
    <property type="entry name" value="Syntaxin"/>
</dbReference>
<organism evidence="5 7">
    <name type="scientific">Dracunculus medinensis</name>
    <name type="common">Guinea worm</name>
    <dbReference type="NCBI Taxonomy" id="318479"/>
    <lineage>
        <taxon>Eukaryota</taxon>
        <taxon>Metazoa</taxon>
        <taxon>Ecdysozoa</taxon>
        <taxon>Nematoda</taxon>
        <taxon>Chromadorea</taxon>
        <taxon>Rhabditida</taxon>
        <taxon>Spirurina</taxon>
        <taxon>Dracunculoidea</taxon>
        <taxon>Dracunculidae</taxon>
        <taxon>Dracunculus</taxon>
    </lineage>
</organism>
<dbReference type="CDD" id="cd15848">
    <property type="entry name" value="SNARE_syntaxin1-like"/>
    <property type="match status" value="1"/>
</dbReference>
<keyword evidence="2" id="KW-0812">Transmembrane</keyword>
<evidence type="ECO:0000259" key="3">
    <source>
        <dbReference type="PROSITE" id="PS50192"/>
    </source>
</evidence>
<dbReference type="STRING" id="318479.A0A0N4UPN4"/>
<comment type="similarity">
    <text evidence="1">Belongs to the syntaxin family.</text>
</comment>
<evidence type="ECO:0000313" key="7">
    <source>
        <dbReference type="WBParaSite" id="DME_0000992801-mRNA-1"/>
    </source>
</evidence>
<dbReference type="InterPro" id="IPR000727">
    <property type="entry name" value="T_SNARE_dom"/>
</dbReference>
<sequence length="172" mass="20078">MAATKKFQKILIDFNEDQLKFKEKCRQKITSFLSISGRQLPDDDIDNAIESGQLFDYTKGLILAQRDKKALYDEVKMRHDDILKLEFSIRDLNDLFLDISGEMLNHIESNVESALDYANKAHGKVKEVRKIREGLRKKKIILFIIIIILIVILFIIGSTVFCFYLPFFCKRK</sequence>
<proteinExistence type="inferred from homology"/>
<reference evidence="7" key="1">
    <citation type="submission" date="2016-04" db="UniProtKB">
        <authorList>
            <consortium name="WormBaseParasite"/>
        </authorList>
    </citation>
    <scope>IDENTIFICATION</scope>
</reference>
<feature type="transmembrane region" description="Helical" evidence="2">
    <location>
        <begin position="140"/>
        <end position="167"/>
    </location>
</feature>
<evidence type="ECO:0000313" key="6">
    <source>
        <dbReference type="Proteomes" id="UP000274756"/>
    </source>
</evidence>
<gene>
    <name evidence="4" type="ORF">DME_LOCUS3485</name>
</gene>
<accession>A0A0N4UPN4</accession>
<dbReference type="OrthoDB" id="249087at2759"/>
<dbReference type="PROSITE" id="PS50192">
    <property type="entry name" value="T_SNARE"/>
    <property type="match status" value="1"/>
</dbReference>
<dbReference type="Gene3D" id="1.20.58.70">
    <property type="match status" value="1"/>
</dbReference>
<evidence type="ECO:0000256" key="1">
    <source>
        <dbReference type="ARBA" id="ARBA00009063"/>
    </source>
</evidence>
<dbReference type="WBParaSite" id="DME_0000992801-mRNA-1">
    <property type="protein sequence ID" value="DME_0000992801-mRNA-1"/>
    <property type="gene ID" value="DME_0000992801"/>
</dbReference>
<name>A0A0N4UPN4_DRAME</name>
<dbReference type="GO" id="GO:0000149">
    <property type="term" value="F:SNARE binding"/>
    <property type="evidence" value="ECO:0007669"/>
    <property type="project" value="TreeGrafter"/>
</dbReference>
<evidence type="ECO:0000313" key="4">
    <source>
        <dbReference type="EMBL" id="VDN53512.1"/>
    </source>
</evidence>
<dbReference type="Pfam" id="PF05739">
    <property type="entry name" value="SNARE"/>
    <property type="match status" value="1"/>
</dbReference>
<dbReference type="SMART" id="SM00397">
    <property type="entry name" value="t_SNARE"/>
    <property type="match status" value="1"/>
</dbReference>
<dbReference type="Proteomes" id="UP000274756">
    <property type="component" value="Unassembled WGS sequence"/>
</dbReference>
<dbReference type="GO" id="GO:0006887">
    <property type="term" value="P:exocytosis"/>
    <property type="evidence" value="ECO:0007669"/>
    <property type="project" value="TreeGrafter"/>
</dbReference>
<dbReference type="EMBL" id="UYYG01000139">
    <property type="protein sequence ID" value="VDN53512.1"/>
    <property type="molecule type" value="Genomic_DNA"/>
</dbReference>
<dbReference type="AlphaFoldDB" id="A0A0N4UPN4"/>
<evidence type="ECO:0000256" key="2">
    <source>
        <dbReference type="SAM" id="Phobius"/>
    </source>
</evidence>
<dbReference type="Proteomes" id="UP000038040">
    <property type="component" value="Unplaced"/>
</dbReference>
<evidence type="ECO:0000313" key="5">
    <source>
        <dbReference type="Proteomes" id="UP000038040"/>
    </source>
</evidence>
<reference evidence="4 6" key="2">
    <citation type="submission" date="2018-11" db="EMBL/GenBank/DDBJ databases">
        <authorList>
            <consortium name="Pathogen Informatics"/>
        </authorList>
    </citation>
    <scope>NUCLEOTIDE SEQUENCE [LARGE SCALE GENOMIC DNA]</scope>
</reference>
<dbReference type="GO" id="GO:0006886">
    <property type="term" value="P:intracellular protein transport"/>
    <property type="evidence" value="ECO:0007669"/>
    <property type="project" value="TreeGrafter"/>
</dbReference>
<dbReference type="GO" id="GO:0005886">
    <property type="term" value="C:plasma membrane"/>
    <property type="evidence" value="ECO:0007669"/>
    <property type="project" value="TreeGrafter"/>
</dbReference>
<dbReference type="GO" id="GO:0005484">
    <property type="term" value="F:SNAP receptor activity"/>
    <property type="evidence" value="ECO:0007669"/>
    <property type="project" value="TreeGrafter"/>
</dbReference>
<dbReference type="PANTHER" id="PTHR19957">
    <property type="entry name" value="SYNTAXIN"/>
    <property type="match status" value="1"/>
</dbReference>
<dbReference type="PANTHER" id="PTHR19957:SF408">
    <property type="entry name" value="SYNTAXIN-3-RELATED"/>
    <property type="match status" value="1"/>
</dbReference>
<dbReference type="GO" id="GO:0012505">
    <property type="term" value="C:endomembrane system"/>
    <property type="evidence" value="ECO:0007669"/>
    <property type="project" value="TreeGrafter"/>
</dbReference>
<dbReference type="SUPFAM" id="SSF47661">
    <property type="entry name" value="t-snare proteins"/>
    <property type="match status" value="1"/>
</dbReference>
<dbReference type="InterPro" id="IPR010989">
    <property type="entry name" value="SNARE"/>
</dbReference>
<feature type="domain" description="T-SNARE coiled-coil homology" evidence="3">
    <location>
        <begin position="97"/>
        <end position="128"/>
    </location>
</feature>
<dbReference type="GO" id="GO:0006906">
    <property type="term" value="P:vesicle fusion"/>
    <property type="evidence" value="ECO:0007669"/>
    <property type="project" value="TreeGrafter"/>
</dbReference>
<keyword evidence="2" id="KW-0472">Membrane</keyword>
<protein>
    <submittedName>
        <fullName evidence="7">t-SNARE coiled-coil homology domain-containing protein</fullName>
    </submittedName>
</protein>
<dbReference type="GO" id="GO:0048278">
    <property type="term" value="P:vesicle docking"/>
    <property type="evidence" value="ECO:0007669"/>
    <property type="project" value="TreeGrafter"/>
</dbReference>
<dbReference type="GO" id="GO:0031201">
    <property type="term" value="C:SNARE complex"/>
    <property type="evidence" value="ECO:0007669"/>
    <property type="project" value="TreeGrafter"/>
</dbReference>
<keyword evidence="2" id="KW-1133">Transmembrane helix</keyword>